<dbReference type="InterPro" id="IPR007506">
    <property type="entry name" value="PMDh-L-like_dom"/>
</dbReference>
<dbReference type="PANTHER" id="PTHR36577:SF3">
    <property type="entry name" value="DUF521 DOMAIN PROTEIN (AFU_ORTHOLOGUE AFUA_6G00490)"/>
    <property type="match status" value="1"/>
</dbReference>
<dbReference type="Pfam" id="PF04412">
    <property type="entry name" value="AcnX"/>
    <property type="match status" value="1"/>
</dbReference>
<keyword evidence="5" id="KW-1185">Reference proteome</keyword>
<dbReference type="PANTHER" id="PTHR36577">
    <property type="entry name" value="DUF521 DOMAIN PROTEIN (AFU_ORTHOLOGUE AFUA_6G00490)"/>
    <property type="match status" value="1"/>
</dbReference>
<dbReference type="GO" id="GO:0016829">
    <property type="term" value="F:lyase activity"/>
    <property type="evidence" value="ECO:0007669"/>
    <property type="project" value="UniProtKB-KW"/>
</dbReference>
<evidence type="ECO:0000313" key="4">
    <source>
        <dbReference type="EMBL" id="SEG14971.1"/>
    </source>
</evidence>
<dbReference type="AlphaFoldDB" id="A0A1H5XTC3"/>
<evidence type="ECO:0000256" key="1">
    <source>
        <dbReference type="ARBA" id="ARBA00023004"/>
    </source>
</evidence>
<sequence length="419" mass="43211">MVELSAAERAIASGAQGAGAAMAMRIVAEAARLMGAPRLIPVASAHIDGALYHGDSGTLFAERLVAGAAKVAVRATLNVGSLGPAGCAAIRLPPHERDMAGRMMRAYEAMGCEPSWTCAPYQAGHRPAQGTDVAWGESNAVVFCNSVLGARTNRYGDFLDIACAIAGRAPDYGLHRPENRVATLLIDVTGLSQALRSSDVFYPVLGTFLGRMAGDAVAVIEGLQGCTTEDRLKALGAAAASAGGVGLFHVAGVTPEAPDAATALGGLPAREQILLTPQEVASTLARLSTAGDTGRVDAVAVGSPHLSLAEIDQIEHLLAGRTLKAPLYANTGRHVLKPLEAQGRRSALESAGVIFVVDTCIVVTPILPEIADAVLMTNSGKFAHYAPGNTGYAVTYGSLGECVESAVAGRLVRERQAWS</sequence>
<gene>
    <name evidence="4" type="ORF">SAMN04488115_103381</name>
</gene>
<organism evidence="4 5">
    <name type="scientific">Bosea lathyri</name>
    <dbReference type="NCBI Taxonomy" id="1036778"/>
    <lineage>
        <taxon>Bacteria</taxon>
        <taxon>Pseudomonadati</taxon>
        <taxon>Pseudomonadota</taxon>
        <taxon>Alphaproteobacteria</taxon>
        <taxon>Hyphomicrobiales</taxon>
        <taxon>Boseaceae</taxon>
        <taxon>Bosea</taxon>
    </lineage>
</organism>
<evidence type="ECO:0000313" key="5">
    <source>
        <dbReference type="Proteomes" id="UP000236743"/>
    </source>
</evidence>
<keyword evidence="2" id="KW-0456">Lyase</keyword>
<keyword evidence="1" id="KW-0408">Iron</keyword>
<evidence type="ECO:0000256" key="2">
    <source>
        <dbReference type="ARBA" id="ARBA00023239"/>
    </source>
</evidence>
<dbReference type="RefSeq" id="WP_200827969.1">
    <property type="nucleotide sequence ID" value="NZ_FNUY01000003.1"/>
</dbReference>
<evidence type="ECO:0000259" key="3">
    <source>
        <dbReference type="Pfam" id="PF04412"/>
    </source>
</evidence>
<name>A0A1H5XTC3_9HYPH</name>
<protein>
    <submittedName>
        <fullName evidence="4">Predicted aconitase subunit 1</fullName>
    </submittedName>
</protein>
<dbReference type="Proteomes" id="UP000236743">
    <property type="component" value="Unassembled WGS sequence"/>
</dbReference>
<accession>A0A1H5XTC3</accession>
<feature type="domain" description="Phosphomevalonate dehydratase large subunit-like" evidence="3">
    <location>
        <begin position="3"/>
        <end position="404"/>
    </location>
</feature>
<dbReference type="EMBL" id="FNUY01000003">
    <property type="protein sequence ID" value="SEG14971.1"/>
    <property type="molecule type" value="Genomic_DNA"/>
</dbReference>
<proteinExistence type="predicted"/>
<reference evidence="4 5" key="1">
    <citation type="submission" date="2016-10" db="EMBL/GenBank/DDBJ databases">
        <authorList>
            <person name="de Groot N.N."/>
        </authorList>
    </citation>
    <scope>NUCLEOTIDE SEQUENCE [LARGE SCALE GENOMIC DNA]</scope>
    <source>
        <strain evidence="4 5">DSM 26656</strain>
    </source>
</reference>